<evidence type="ECO:0000256" key="4">
    <source>
        <dbReference type="ARBA" id="ARBA00022729"/>
    </source>
</evidence>
<reference evidence="7" key="1">
    <citation type="submission" date="2025-08" db="UniProtKB">
        <authorList>
            <consortium name="Ensembl"/>
        </authorList>
    </citation>
    <scope>IDENTIFICATION</scope>
</reference>
<keyword evidence="8" id="KW-1185">Reference proteome</keyword>
<comment type="subcellular location">
    <subcellularLocation>
        <location evidence="1">Secreted</location>
    </subcellularLocation>
</comment>
<dbReference type="AlphaFoldDB" id="A0A8B9BPS7"/>
<name>A0A8B9BPS7_9AVES</name>
<keyword evidence="4 5" id="KW-0732">Signal</keyword>
<dbReference type="PANTHER" id="PTHR12015:SF183">
    <property type="entry name" value="C-C MOTIF CHEMOKINE 3"/>
    <property type="match status" value="1"/>
</dbReference>
<proteinExistence type="predicted"/>
<dbReference type="GO" id="GO:0005615">
    <property type="term" value="C:extracellular space"/>
    <property type="evidence" value="ECO:0007669"/>
    <property type="project" value="UniProtKB-KW"/>
</dbReference>
<evidence type="ECO:0000256" key="1">
    <source>
        <dbReference type="ARBA" id="ARBA00004613"/>
    </source>
</evidence>
<dbReference type="Ensembl" id="ENSABRT00000011031.1">
    <property type="protein sequence ID" value="ENSABRP00000007664.1"/>
    <property type="gene ID" value="ENSABRG00000007024.1"/>
</dbReference>
<dbReference type="InterPro" id="IPR001811">
    <property type="entry name" value="Chemokine_IL8-like_dom"/>
</dbReference>
<evidence type="ECO:0000256" key="2">
    <source>
        <dbReference type="ARBA" id="ARBA00022514"/>
    </source>
</evidence>
<dbReference type="GO" id="GO:0008009">
    <property type="term" value="F:chemokine activity"/>
    <property type="evidence" value="ECO:0007669"/>
    <property type="project" value="InterPro"/>
</dbReference>
<feature type="domain" description="Chemokine interleukin-8-like" evidence="6">
    <location>
        <begin position="29"/>
        <end position="89"/>
    </location>
</feature>
<dbReference type="InterPro" id="IPR039809">
    <property type="entry name" value="Chemokine_b/g/d"/>
</dbReference>
<evidence type="ECO:0000313" key="8">
    <source>
        <dbReference type="Proteomes" id="UP000694426"/>
    </source>
</evidence>
<dbReference type="SMART" id="SM00199">
    <property type="entry name" value="SCY"/>
    <property type="match status" value="1"/>
</dbReference>
<sequence>MKLFSLTLVALLLAAVWTESWGMSFRSSYTKCCYKKMFIEKEIPASFIRSYQETSPRCSHRAVIVELLKGRKFCVDPTEPWFQQYLQRQKLSNASV</sequence>
<evidence type="ECO:0000256" key="5">
    <source>
        <dbReference type="SAM" id="SignalP"/>
    </source>
</evidence>
<keyword evidence="3" id="KW-0964">Secreted</keyword>
<dbReference type="GeneTree" id="ENSGT00940000170193"/>
<evidence type="ECO:0000259" key="6">
    <source>
        <dbReference type="SMART" id="SM00199"/>
    </source>
</evidence>
<organism evidence="7 8">
    <name type="scientific">Anser brachyrhynchus</name>
    <name type="common">Pink-footed goose</name>
    <dbReference type="NCBI Taxonomy" id="132585"/>
    <lineage>
        <taxon>Eukaryota</taxon>
        <taxon>Metazoa</taxon>
        <taxon>Chordata</taxon>
        <taxon>Craniata</taxon>
        <taxon>Vertebrata</taxon>
        <taxon>Euteleostomi</taxon>
        <taxon>Archelosauria</taxon>
        <taxon>Archosauria</taxon>
        <taxon>Dinosauria</taxon>
        <taxon>Saurischia</taxon>
        <taxon>Theropoda</taxon>
        <taxon>Coelurosauria</taxon>
        <taxon>Aves</taxon>
        <taxon>Neognathae</taxon>
        <taxon>Galloanserae</taxon>
        <taxon>Anseriformes</taxon>
        <taxon>Anatidae</taxon>
        <taxon>Anserinae</taxon>
        <taxon>Anser</taxon>
    </lineage>
</organism>
<dbReference type="InterPro" id="IPR036048">
    <property type="entry name" value="Interleukin_8-like_sf"/>
</dbReference>
<dbReference type="GO" id="GO:0006955">
    <property type="term" value="P:immune response"/>
    <property type="evidence" value="ECO:0007669"/>
    <property type="project" value="InterPro"/>
</dbReference>
<accession>A0A8B9BPS7</accession>
<feature type="signal peptide" evidence="5">
    <location>
        <begin position="1"/>
        <end position="22"/>
    </location>
</feature>
<keyword evidence="2" id="KW-0202">Cytokine</keyword>
<dbReference type="SUPFAM" id="SSF54117">
    <property type="entry name" value="Interleukin 8-like chemokines"/>
    <property type="match status" value="1"/>
</dbReference>
<dbReference type="CDD" id="cd00169">
    <property type="entry name" value="Chemokine"/>
    <property type="match status" value="1"/>
</dbReference>
<protein>
    <recommendedName>
        <fullName evidence="6">Chemokine interleukin-8-like domain-containing protein</fullName>
    </recommendedName>
</protein>
<evidence type="ECO:0000256" key="3">
    <source>
        <dbReference type="ARBA" id="ARBA00022525"/>
    </source>
</evidence>
<dbReference type="PANTHER" id="PTHR12015">
    <property type="entry name" value="SMALL INDUCIBLE CYTOKINE A"/>
    <property type="match status" value="1"/>
</dbReference>
<reference evidence="7" key="2">
    <citation type="submission" date="2025-09" db="UniProtKB">
        <authorList>
            <consortium name="Ensembl"/>
        </authorList>
    </citation>
    <scope>IDENTIFICATION</scope>
</reference>
<dbReference type="Gene3D" id="2.40.50.40">
    <property type="match status" value="1"/>
</dbReference>
<evidence type="ECO:0000313" key="7">
    <source>
        <dbReference type="Ensembl" id="ENSABRP00000007664.1"/>
    </source>
</evidence>
<dbReference type="Proteomes" id="UP000694426">
    <property type="component" value="Unplaced"/>
</dbReference>
<dbReference type="Pfam" id="PF00048">
    <property type="entry name" value="IL8"/>
    <property type="match status" value="1"/>
</dbReference>
<feature type="chain" id="PRO_5034254062" description="Chemokine interleukin-8-like domain-containing protein" evidence="5">
    <location>
        <begin position="23"/>
        <end position="96"/>
    </location>
</feature>